<organism evidence="1 2">
    <name type="scientific">Marchantia polymorpha subsp. ruderalis</name>
    <dbReference type="NCBI Taxonomy" id="1480154"/>
    <lineage>
        <taxon>Eukaryota</taxon>
        <taxon>Viridiplantae</taxon>
        <taxon>Streptophyta</taxon>
        <taxon>Embryophyta</taxon>
        <taxon>Marchantiophyta</taxon>
        <taxon>Marchantiopsida</taxon>
        <taxon>Marchantiidae</taxon>
        <taxon>Marchantiales</taxon>
        <taxon>Marchantiaceae</taxon>
        <taxon>Marchantia</taxon>
    </lineage>
</organism>
<name>A0A176W7L8_MARPO</name>
<keyword evidence="2" id="KW-1185">Reference proteome</keyword>
<dbReference type="AlphaFoldDB" id="A0A176W7L8"/>
<evidence type="ECO:0000313" key="1">
    <source>
        <dbReference type="EMBL" id="OAE29088.1"/>
    </source>
</evidence>
<reference evidence="1" key="1">
    <citation type="submission" date="2016-03" db="EMBL/GenBank/DDBJ databases">
        <title>Mechanisms controlling the formation of the plant cell surface in tip-growing cells are functionally conserved among land plants.</title>
        <authorList>
            <person name="Honkanen S."/>
            <person name="Jones V.A."/>
            <person name="Morieri G."/>
            <person name="Champion C."/>
            <person name="Hetherington A.J."/>
            <person name="Kelly S."/>
            <person name="Saint-Marcoux D."/>
            <person name="Proust H."/>
            <person name="Prescott H."/>
            <person name="Dolan L."/>
        </authorList>
    </citation>
    <scope>NUCLEOTIDE SEQUENCE [LARGE SCALE GENOMIC DNA]</scope>
    <source>
        <tissue evidence="1">Whole gametophyte</tissue>
    </source>
</reference>
<accession>A0A176W7L8</accession>
<sequence>MVEIREVRLWELEPSPGLQTLNGGKDCVSLRASHTNVQKATLDLCKRLEASKVAYVAEVQRVEELTVALAKRNQLHAAELAKAEERRAE</sequence>
<proteinExistence type="predicted"/>
<comment type="caution">
    <text evidence="1">The sequence shown here is derived from an EMBL/GenBank/DDBJ whole genome shotgun (WGS) entry which is preliminary data.</text>
</comment>
<protein>
    <submittedName>
        <fullName evidence="1">Uncharacterized protein</fullName>
    </submittedName>
</protein>
<evidence type="ECO:0000313" key="2">
    <source>
        <dbReference type="Proteomes" id="UP000077202"/>
    </source>
</evidence>
<gene>
    <name evidence="1" type="ORF">AXG93_79s1000</name>
</gene>
<dbReference type="Proteomes" id="UP000077202">
    <property type="component" value="Unassembled WGS sequence"/>
</dbReference>
<dbReference type="EMBL" id="LVLJ01001530">
    <property type="protein sequence ID" value="OAE29088.1"/>
    <property type="molecule type" value="Genomic_DNA"/>
</dbReference>